<dbReference type="AlphaFoldDB" id="A0A0C1YJM5"/>
<protein>
    <submittedName>
        <fullName evidence="1">Uncharacterized protein</fullName>
    </submittedName>
</protein>
<gene>
    <name evidence="1" type="ORF">TSA66_07640</name>
</gene>
<accession>A0A0C1YJM5</accession>
<proteinExistence type="predicted"/>
<sequence>MPRAATRKPGNPYPAGMVSELRGVEGRKMRHEERARLLLLRKRISLVEAPYIVAVELGGGYDDALSLVLEAVKDEDLKADAKPAINEWNGAVVDPVDPHATTIAVSDLLSWMRKLIAQVPAELTPKLAAVGQFTESALLSSEKKISNIPPSQTAPTSIQSSPAIVEDRHTLKSAKQEAAVLEWLRQSGYDPASLPKPAPGKPGVKADAKRAMLGNPALFTQKVFESTWERLRGTGQIADANPPPSK</sequence>
<name>A0A0C1YJM5_9BURK</name>
<evidence type="ECO:0000313" key="2">
    <source>
        <dbReference type="Proteomes" id="UP000031572"/>
    </source>
</evidence>
<comment type="caution">
    <text evidence="1">The sequence shown here is derived from an EMBL/GenBank/DDBJ whole genome shotgun (WGS) entry which is preliminary data.</text>
</comment>
<organism evidence="1 2">
    <name type="scientific">Noviherbaspirillum autotrophicum</name>
    <dbReference type="NCBI Taxonomy" id="709839"/>
    <lineage>
        <taxon>Bacteria</taxon>
        <taxon>Pseudomonadati</taxon>
        <taxon>Pseudomonadota</taxon>
        <taxon>Betaproteobacteria</taxon>
        <taxon>Burkholderiales</taxon>
        <taxon>Oxalobacteraceae</taxon>
        <taxon>Noviherbaspirillum</taxon>
    </lineage>
</organism>
<keyword evidence="2" id="KW-1185">Reference proteome</keyword>
<evidence type="ECO:0000313" key="1">
    <source>
        <dbReference type="EMBL" id="KIF80712.1"/>
    </source>
</evidence>
<reference evidence="1 2" key="1">
    <citation type="submission" date="2014-12" db="EMBL/GenBank/DDBJ databases">
        <title>Denitrispirillum autotrophicum gen. nov., sp. nov., Denitrifying, Facultatively Autotrophic Bacteria Isolated from Rice Paddy Soil.</title>
        <authorList>
            <person name="Ishii S."/>
            <person name="Ashida N."/>
            <person name="Ohno H."/>
            <person name="Otsuka S."/>
            <person name="Yokota A."/>
            <person name="Senoo K."/>
        </authorList>
    </citation>
    <scope>NUCLEOTIDE SEQUENCE [LARGE SCALE GENOMIC DNA]</scope>
    <source>
        <strain evidence="1 2">TSA66</strain>
    </source>
</reference>
<dbReference type="Proteomes" id="UP000031572">
    <property type="component" value="Unassembled WGS sequence"/>
</dbReference>
<dbReference type="EMBL" id="JWJG01000028">
    <property type="protein sequence ID" value="KIF80712.1"/>
    <property type="molecule type" value="Genomic_DNA"/>
</dbReference>